<evidence type="ECO:0000259" key="2">
    <source>
        <dbReference type="Pfam" id="PF14358"/>
    </source>
</evidence>
<organism evidence="3 4">
    <name type="scientific">Candidatus Bacteroides merdavium</name>
    <dbReference type="NCBI Taxonomy" id="2838472"/>
    <lineage>
        <taxon>Bacteria</taxon>
        <taxon>Pseudomonadati</taxon>
        <taxon>Bacteroidota</taxon>
        <taxon>Bacteroidia</taxon>
        <taxon>Bacteroidales</taxon>
        <taxon>Bacteroidaceae</taxon>
        <taxon>Bacteroides</taxon>
    </lineage>
</organism>
<reference evidence="3" key="2">
    <citation type="submission" date="2021-04" db="EMBL/GenBank/DDBJ databases">
        <authorList>
            <person name="Gilroy R."/>
        </authorList>
    </citation>
    <scope>NUCLEOTIDE SEQUENCE</scope>
    <source>
        <strain evidence="3">CHK118-2852</strain>
    </source>
</reference>
<dbReference type="EMBL" id="DXAV01000086">
    <property type="protein sequence ID" value="HIZ92519.1"/>
    <property type="molecule type" value="Genomic_DNA"/>
</dbReference>
<evidence type="ECO:0000313" key="3">
    <source>
        <dbReference type="EMBL" id="HIZ92519.1"/>
    </source>
</evidence>
<reference evidence="3" key="1">
    <citation type="journal article" date="2021" name="PeerJ">
        <title>Extensive microbial diversity within the chicken gut microbiome revealed by metagenomics and culture.</title>
        <authorList>
            <person name="Gilroy R."/>
            <person name="Ravi A."/>
            <person name="Getino M."/>
            <person name="Pursley I."/>
            <person name="Horton D.L."/>
            <person name="Alikhan N.F."/>
            <person name="Baker D."/>
            <person name="Gharbi K."/>
            <person name="Hall N."/>
            <person name="Watson M."/>
            <person name="Adriaenssens E.M."/>
            <person name="Foster-Nyarko E."/>
            <person name="Jarju S."/>
            <person name="Secka A."/>
            <person name="Antonio M."/>
            <person name="Oren A."/>
            <person name="Chaudhuri R.R."/>
            <person name="La Ragione R."/>
            <person name="Hildebrand F."/>
            <person name="Pallen M.J."/>
        </authorList>
    </citation>
    <scope>NUCLEOTIDE SEQUENCE</scope>
    <source>
        <strain evidence="3">CHK118-2852</strain>
    </source>
</reference>
<dbReference type="Proteomes" id="UP000824108">
    <property type="component" value="Unassembled WGS sequence"/>
</dbReference>
<accession>A0A9D2H033</accession>
<name>A0A9D2H033_9BACE</name>
<evidence type="ECO:0000313" key="4">
    <source>
        <dbReference type="Proteomes" id="UP000824108"/>
    </source>
</evidence>
<proteinExistence type="predicted"/>
<dbReference type="Pfam" id="PF14358">
    <property type="entry name" value="DUF4405"/>
    <property type="match status" value="1"/>
</dbReference>
<feature type="transmembrane region" description="Helical" evidence="1">
    <location>
        <begin position="111"/>
        <end position="128"/>
    </location>
</feature>
<keyword evidence="1" id="KW-0812">Transmembrane</keyword>
<keyword evidence="1" id="KW-0472">Membrane</keyword>
<protein>
    <submittedName>
        <fullName evidence="3">DUF4405 domain-containing protein</fullName>
    </submittedName>
</protein>
<feature type="domain" description="Flavinylation-associated cytochrome" evidence="2">
    <location>
        <begin position="6"/>
        <end position="63"/>
    </location>
</feature>
<comment type="caution">
    <text evidence="3">The sequence shown here is derived from an EMBL/GenBank/DDBJ whole genome shotgun (WGS) entry which is preliminary data.</text>
</comment>
<evidence type="ECO:0000256" key="1">
    <source>
        <dbReference type="SAM" id="Phobius"/>
    </source>
</evidence>
<dbReference type="AlphaFoldDB" id="A0A9D2H033"/>
<feature type="transmembrane region" description="Helical" evidence="1">
    <location>
        <begin position="7"/>
        <end position="28"/>
    </location>
</feature>
<sequence length="150" mass="16516">MKKVFVIDWILIVVFIVSAISGIGLHIAGHGNSHEVWHNWAVVHVVSSVLFLVAIIFHVTTHWGWYKGIIKNGIGRKSKVTAVLSIIFLLLSVTGIVLLGVSGPNSPLGLWHYKIGIIMIIIAIGHIIKRLSALRKSLNTKNSKFPIFIA</sequence>
<feature type="transmembrane region" description="Helical" evidence="1">
    <location>
        <begin position="80"/>
        <end position="99"/>
    </location>
</feature>
<feature type="transmembrane region" description="Helical" evidence="1">
    <location>
        <begin position="40"/>
        <end position="59"/>
    </location>
</feature>
<keyword evidence="1" id="KW-1133">Transmembrane helix</keyword>
<dbReference type="InterPro" id="IPR025517">
    <property type="entry name" value="DUF4405"/>
</dbReference>
<gene>
    <name evidence="3" type="ORF">H9807_10460</name>
</gene>